<gene>
    <name evidence="2" type="ORF">ACH4TF_24610</name>
</gene>
<keyword evidence="3" id="KW-1185">Reference proteome</keyword>
<accession>A0ABW7T7W0</accession>
<reference evidence="2 3" key="1">
    <citation type="submission" date="2024-10" db="EMBL/GenBank/DDBJ databases">
        <title>The Natural Products Discovery Center: Release of the First 8490 Sequenced Strains for Exploring Actinobacteria Biosynthetic Diversity.</title>
        <authorList>
            <person name="Kalkreuter E."/>
            <person name="Kautsar S.A."/>
            <person name="Yang D."/>
            <person name="Bader C.D."/>
            <person name="Teijaro C.N."/>
            <person name="Fluegel L."/>
            <person name="Davis C.M."/>
            <person name="Simpson J.R."/>
            <person name="Lauterbach L."/>
            <person name="Steele A.D."/>
            <person name="Gui C."/>
            <person name="Meng S."/>
            <person name="Li G."/>
            <person name="Viehrig K."/>
            <person name="Ye F."/>
            <person name="Su P."/>
            <person name="Kiefer A.F."/>
            <person name="Nichols A."/>
            <person name="Cepeda A.J."/>
            <person name="Yan W."/>
            <person name="Fan B."/>
            <person name="Jiang Y."/>
            <person name="Adhikari A."/>
            <person name="Zheng C.-J."/>
            <person name="Schuster L."/>
            <person name="Cowan T.M."/>
            <person name="Smanski M.J."/>
            <person name="Chevrette M.G."/>
            <person name="De Carvalho L.P.S."/>
            <person name="Shen B."/>
        </authorList>
    </citation>
    <scope>NUCLEOTIDE SEQUENCE [LARGE SCALE GENOMIC DNA]</scope>
    <source>
        <strain evidence="2 3">NPDC020979</strain>
    </source>
</reference>
<comment type="caution">
    <text evidence="2">The sequence shown here is derived from an EMBL/GenBank/DDBJ whole genome shotgun (WGS) entry which is preliminary data.</text>
</comment>
<evidence type="ECO:0000313" key="2">
    <source>
        <dbReference type="EMBL" id="MFI0913611.1"/>
    </source>
</evidence>
<dbReference type="RefSeq" id="WP_240667356.1">
    <property type="nucleotide sequence ID" value="NZ_JBEYAG010000005.1"/>
</dbReference>
<dbReference type="InterPro" id="IPR007278">
    <property type="entry name" value="DUF397"/>
</dbReference>
<organism evidence="2 3">
    <name type="scientific">Streptomyces abikoensis</name>
    <dbReference type="NCBI Taxonomy" id="97398"/>
    <lineage>
        <taxon>Bacteria</taxon>
        <taxon>Bacillati</taxon>
        <taxon>Actinomycetota</taxon>
        <taxon>Actinomycetes</taxon>
        <taxon>Kitasatosporales</taxon>
        <taxon>Streptomycetaceae</taxon>
        <taxon>Streptomyces</taxon>
    </lineage>
</organism>
<evidence type="ECO:0000313" key="3">
    <source>
        <dbReference type="Proteomes" id="UP001611162"/>
    </source>
</evidence>
<sequence>MKSSYSGGYGTECVEAAFTVDGSFVRDSLNASGHVIRLTHAAWTHMVTAIRDGKLR</sequence>
<evidence type="ECO:0000259" key="1">
    <source>
        <dbReference type="Pfam" id="PF04149"/>
    </source>
</evidence>
<name>A0ABW7T7W0_9ACTN</name>
<feature type="domain" description="DUF397" evidence="1">
    <location>
        <begin position="2"/>
        <end position="51"/>
    </location>
</feature>
<dbReference type="EMBL" id="JBIRRB010000008">
    <property type="protein sequence ID" value="MFI0913611.1"/>
    <property type="molecule type" value="Genomic_DNA"/>
</dbReference>
<dbReference type="Proteomes" id="UP001611162">
    <property type="component" value="Unassembled WGS sequence"/>
</dbReference>
<dbReference type="Pfam" id="PF04149">
    <property type="entry name" value="DUF397"/>
    <property type="match status" value="1"/>
</dbReference>
<proteinExistence type="predicted"/>
<protein>
    <submittedName>
        <fullName evidence="2">DUF397 domain-containing protein</fullName>
    </submittedName>
</protein>